<name>G2YHN1_BOTF4</name>
<sequence>MLISRFHLKSNLDLRIVRGRLLEIEIWTYSIFTLVEREPDSAKPVFPRAMEASILIGSDKEIYVGFRKRNGRSAPRIENVPER</sequence>
<evidence type="ECO:0000313" key="1">
    <source>
        <dbReference type="EMBL" id="CCD51218.1"/>
    </source>
</evidence>
<organism evidence="1 2">
    <name type="scientific">Botryotinia fuckeliana (strain T4)</name>
    <name type="common">Noble rot fungus</name>
    <name type="synonym">Botrytis cinerea</name>
    <dbReference type="NCBI Taxonomy" id="999810"/>
    <lineage>
        <taxon>Eukaryota</taxon>
        <taxon>Fungi</taxon>
        <taxon>Dikarya</taxon>
        <taxon>Ascomycota</taxon>
        <taxon>Pezizomycotina</taxon>
        <taxon>Leotiomycetes</taxon>
        <taxon>Helotiales</taxon>
        <taxon>Sclerotiniaceae</taxon>
        <taxon>Botrytis</taxon>
    </lineage>
</organism>
<dbReference type="EMBL" id="FQ790337">
    <property type="protein sequence ID" value="CCD51218.1"/>
    <property type="molecule type" value="Genomic_DNA"/>
</dbReference>
<gene>
    <name evidence="1" type="ORF">BofuT4_uP015240.1</name>
</gene>
<dbReference type="AlphaFoldDB" id="G2YHN1"/>
<reference evidence="2" key="1">
    <citation type="journal article" date="2011" name="PLoS Genet.">
        <title>Genomic analysis of the necrotrophic fungal pathogens Sclerotinia sclerotiorum and Botrytis cinerea.</title>
        <authorList>
            <person name="Amselem J."/>
            <person name="Cuomo C.A."/>
            <person name="van Kan J.A."/>
            <person name="Viaud M."/>
            <person name="Benito E.P."/>
            <person name="Couloux A."/>
            <person name="Coutinho P.M."/>
            <person name="de Vries R.P."/>
            <person name="Dyer P.S."/>
            <person name="Fillinger S."/>
            <person name="Fournier E."/>
            <person name="Gout L."/>
            <person name="Hahn M."/>
            <person name="Kohn L."/>
            <person name="Lapalu N."/>
            <person name="Plummer K.M."/>
            <person name="Pradier J.M."/>
            <person name="Quevillon E."/>
            <person name="Sharon A."/>
            <person name="Simon A."/>
            <person name="ten Have A."/>
            <person name="Tudzynski B."/>
            <person name="Tudzynski P."/>
            <person name="Wincker P."/>
            <person name="Andrew M."/>
            <person name="Anthouard V."/>
            <person name="Beever R.E."/>
            <person name="Beffa R."/>
            <person name="Benoit I."/>
            <person name="Bouzid O."/>
            <person name="Brault B."/>
            <person name="Chen Z."/>
            <person name="Choquer M."/>
            <person name="Collemare J."/>
            <person name="Cotton P."/>
            <person name="Danchin E.G."/>
            <person name="Da Silva C."/>
            <person name="Gautier A."/>
            <person name="Giraud C."/>
            <person name="Giraud T."/>
            <person name="Gonzalez C."/>
            <person name="Grossetete S."/>
            <person name="Guldener U."/>
            <person name="Henrissat B."/>
            <person name="Howlett B.J."/>
            <person name="Kodira C."/>
            <person name="Kretschmer M."/>
            <person name="Lappartient A."/>
            <person name="Leroch M."/>
            <person name="Levis C."/>
            <person name="Mauceli E."/>
            <person name="Neuveglise C."/>
            <person name="Oeser B."/>
            <person name="Pearson M."/>
            <person name="Poulain J."/>
            <person name="Poussereau N."/>
            <person name="Quesneville H."/>
            <person name="Rascle C."/>
            <person name="Schumacher J."/>
            <person name="Segurens B."/>
            <person name="Sexton A."/>
            <person name="Silva E."/>
            <person name="Sirven C."/>
            <person name="Soanes D.M."/>
            <person name="Talbot N.J."/>
            <person name="Templeton M."/>
            <person name="Yandava C."/>
            <person name="Yarden O."/>
            <person name="Zeng Q."/>
            <person name="Rollins J.A."/>
            <person name="Lebrun M.H."/>
            <person name="Dickman M."/>
        </authorList>
    </citation>
    <scope>NUCLEOTIDE SEQUENCE [LARGE SCALE GENOMIC DNA]</scope>
    <source>
        <strain evidence="2">T4</strain>
    </source>
</reference>
<dbReference type="HOGENOM" id="CLU_2542313_0_0_1"/>
<protein>
    <submittedName>
        <fullName evidence="1">Uncharacterized protein</fullName>
    </submittedName>
</protein>
<accession>G2YHN1</accession>
<dbReference type="InParanoid" id="G2YHN1"/>
<dbReference type="Proteomes" id="UP000008177">
    <property type="component" value="Unplaced contigs"/>
</dbReference>
<proteinExistence type="predicted"/>
<evidence type="ECO:0000313" key="2">
    <source>
        <dbReference type="Proteomes" id="UP000008177"/>
    </source>
</evidence>